<proteinExistence type="predicted"/>
<organism evidence="2">
    <name type="scientific">bioreactor metagenome</name>
    <dbReference type="NCBI Taxonomy" id="1076179"/>
    <lineage>
        <taxon>unclassified sequences</taxon>
        <taxon>metagenomes</taxon>
        <taxon>ecological metagenomes</taxon>
    </lineage>
</organism>
<name>A0A644WJE6_9ZZZZ</name>
<evidence type="ECO:0000313" key="2">
    <source>
        <dbReference type="EMBL" id="MPM02374.1"/>
    </source>
</evidence>
<dbReference type="AlphaFoldDB" id="A0A644WJE6"/>
<sequence length="124" mass="13895">MSEENRKLRVLCVEPGKPPEVKEIGSDLTSLQAEVAGLMECVYMDDGVVLVCNEEGKLNGMEMNRRLGDDIICGPFFLVGDDGEGDFISLTDSQIDNCQERFAQPEQFAEHEPNAEPFMRFITF</sequence>
<feature type="domain" description="DUF3846" evidence="1">
    <location>
        <begin position="9"/>
        <end position="102"/>
    </location>
</feature>
<protein>
    <recommendedName>
        <fullName evidence="1">DUF3846 domain-containing protein</fullName>
    </recommendedName>
</protein>
<reference evidence="2" key="1">
    <citation type="submission" date="2019-08" db="EMBL/GenBank/DDBJ databases">
        <authorList>
            <person name="Kucharzyk K."/>
            <person name="Murdoch R.W."/>
            <person name="Higgins S."/>
            <person name="Loffler F."/>
        </authorList>
    </citation>
    <scope>NUCLEOTIDE SEQUENCE</scope>
</reference>
<dbReference type="InterPro" id="IPR024559">
    <property type="entry name" value="DUF3846"/>
</dbReference>
<dbReference type="EMBL" id="VSSQ01000864">
    <property type="protein sequence ID" value="MPM02374.1"/>
    <property type="molecule type" value="Genomic_DNA"/>
</dbReference>
<evidence type="ECO:0000259" key="1">
    <source>
        <dbReference type="Pfam" id="PF12957"/>
    </source>
</evidence>
<comment type="caution">
    <text evidence="2">The sequence shown here is derived from an EMBL/GenBank/DDBJ whole genome shotgun (WGS) entry which is preliminary data.</text>
</comment>
<accession>A0A644WJE6</accession>
<dbReference type="Pfam" id="PF12957">
    <property type="entry name" value="DUF3846"/>
    <property type="match status" value="1"/>
</dbReference>
<gene>
    <name evidence="2" type="ORF">SDC9_48621</name>
</gene>